<dbReference type="AlphaFoldDB" id="E8LYU5"/>
<dbReference type="Pfam" id="PF00561">
    <property type="entry name" value="Abhydrolase_1"/>
    <property type="match status" value="1"/>
</dbReference>
<dbReference type="Gene3D" id="3.40.50.1820">
    <property type="entry name" value="alpha/beta hydrolase"/>
    <property type="match status" value="1"/>
</dbReference>
<comment type="subcellular location">
    <subcellularLocation>
        <location evidence="2 11">Cytoplasm</location>
    </subcellularLocation>
</comment>
<feature type="active site" evidence="12">
    <location>
        <position position="275"/>
    </location>
</feature>
<evidence type="ECO:0000256" key="13">
    <source>
        <dbReference type="RuleBase" id="RU003421"/>
    </source>
</evidence>
<name>E8LYU5_9VIBR</name>
<proteinExistence type="inferred from homology"/>
<keyword evidence="7 11" id="KW-0963">Cytoplasm</keyword>
<sequence length="332" mass="38014">MLVEGKRALYPPIEPYHSQMLEMEAAAGEQRHQIYIEQCGNPNGIPVVFLHGGPGSGCRPSHRRLFDPRKYRIILFDQRGCGRSTPYGCIKDNTSAYLVADMEQIRQQLKINKWILFGGSWGATLALLYARQYASRVAGLVLRGVFLGRKQDIDWFYDHSGAARFFPLQWRQLMQLLSQEEQAAPLESIYRHLNGQDPVLKLKLKIALESWERQLVTLSPSSSKAGFDPELLAMDDSKLIQLHYCVHQCFIEQPILSQPLPLNDVPCHILHGRYDMVCPIEQGWTLYQHNRTFELDIIPLSGHVVSEPLMQDALITLMDQLTCQWSRGERTK</sequence>
<dbReference type="RefSeq" id="WP_006881017.1">
    <property type="nucleotide sequence ID" value="NZ_AEVS01000094.1"/>
</dbReference>
<accession>E8LYU5</accession>
<dbReference type="ESTHER" id="9vibr-e8lyu5">
    <property type="family name" value="Proline_iminopeptidase"/>
</dbReference>
<evidence type="ECO:0000259" key="14">
    <source>
        <dbReference type="Pfam" id="PF00561"/>
    </source>
</evidence>
<dbReference type="InterPro" id="IPR000073">
    <property type="entry name" value="AB_hydrolase_1"/>
</dbReference>
<keyword evidence="6 11" id="KW-0031">Aminopeptidase</keyword>
<dbReference type="GO" id="GO:0004177">
    <property type="term" value="F:aminopeptidase activity"/>
    <property type="evidence" value="ECO:0007669"/>
    <property type="project" value="UniProtKB-UniRule"/>
</dbReference>
<evidence type="ECO:0000256" key="6">
    <source>
        <dbReference type="ARBA" id="ARBA00022438"/>
    </source>
</evidence>
<reference evidence="15 16" key="1">
    <citation type="journal article" date="2012" name="Int. J. Syst. Evol. Microbiol.">
        <title>Vibrio caribbeanicus sp. nov., isolated from the marine sponge Scleritoderma cyanea.</title>
        <authorList>
            <person name="Hoffmann M."/>
            <person name="Monday S.R."/>
            <person name="Allard M.W."/>
            <person name="Strain E.A."/>
            <person name="Whittaker P."/>
            <person name="Naum M."/>
            <person name="McCarthy P.J."/>
            <person name="Lopez J.V."/>
            <person name="Fischer M."/>
            <person name="Brown E.W."/>
        </authorList>
    </citation>
    <scope>NUCLEOTIDE SEQUENCE [LARGE SCALE GENOMIC DNA]</scope>
    <source>
        <strain evidence="15 16">LMG 20546</strain>
    </source>
</reference>
<evidence type="ECO:0000256" key="2">
    <source>
        <dbReference type="ARBA" id="ARBA00004496"/>
    </source>
</evidence>
<protein>
    <recommendedName>
        <fullName evidence="5 11">Proline iminopeptidase</fullName>
        <shortName evidence="11">PIP</shortName>
        <ecNumber evidence="4 11">3.4.11.5</ecNumber>
    </recommendedName>
    <alternativeName>
        <fullName evidence="10 11">Prolyl aminopeptidase</fullName>
    </alternativeName>
</protein>
<dbReference type="NCBIfam" id="TIGR01249">
    <property type="entry name" value="pro_imino_pep_1"/>
    <property type="match status" value="1"/>
</dbReference>
<dbReference type="PANTHER" id="PTHR43722">
    <property type="entry name" value="PROLINE IMINOPEPTIDASE"/>
    <property type="match status" value="1"/>
</dbReference>
<dbReference type="Proteomes" id="UP000004371">
    <property type="component" value="Unassembled WGS sequence"/>
</dbReference>
<feature type="domain" description="AB hydrolase-1" evidence="14">
    <location>
        <begin position="46"/>
        <end position="288"/>
    </location>
</feature>
<evidence type="ECO:0000256" key="4">
    <source>
        <dbReference type="ARBA" id="ARBA00012568"/>
    </source>
</evidence>
<evidence type="ECO:0000256" key="10">
    <source>
        <dbReference type="ARBA" id="ARBA00029605"/>
    </source>
</evidence>
<evidence type="ECO:0000256" key="7">
    <source>
        <dbReference type="ARBA" id="ARBA00022490"/>
    </source>
</evidence>
<dbReference type="PRINTS" id="PR00793">
    <property type="entry name" value="PROAMNOPTASE"/>
</dbReference>
<dbReference type="SUPFAM" id="SSF53474">
    <property type="entry name" value="alpha/beta-Hydrolases"/>
    <property type="match status" value="1"/>
</dbReference>
<evidence type="ECO:0000256" key="12">
    <source>
        <dbReference type="PIRSR" id="PIRSR006431-1"/>
    </source>
</evidence>
<dbReference type="EMBL" id="AEVS01000094">
    <property type="protein sequence ID" value="EGA64146.1"/>
    <property type="molecule type" value="Genomic_DNA"/>
</dbReference>
<dbReference type="PIRSF" id="PIRSF006431">
    <property type="entry name" value="Pept_S33"/>
    <property type="match status" value="1"/>
</dbReference>
<keyword evidence="9 11" id="KW-0378">Hydrolase</keyword>
<organism evidence="15 16">
    <name type="scientific">Vibrio brasiliensis LMG 20546</name>
    <dbReference type="NCBI Taxonomy" id="945543"/>
    <lineage>
        <taxon>Bacteria</taxon>
        <taxon>Pseudomonadati</taxon>
        <taxon>Pseudomonadota</taxon>
        <taxon>Gammaproteobacteria</taxon>
        <taxon>Vibrionales</taxon>
        <taxon>Vibrionaceae</taxon>
        <taxon>Vibrio</taxon>
        <taxon>Vibrio oreintalis group</taxon>
    </lineage>
</organism>
<gene>
    <name evidence="15" type="ORF">VIBR0546_06617</name>
</gene>
<dbReference type="OrthoDB" id="4510475at2"/>
<feature type="active site" description="Proton donor" evidence="12">
    <location>
        <position position="303"/>
    </location>
</feature>
<dbReference type="InterPro" id="IPR029058">
    <property type="entry name" value="AB_hydrolase_fold"/>
</dbReference>
<dbReference type="GO" id="GO:0005737">
    <property type="term" value="C:cytoplasm"/>
    <property type="evidence" value="ECO:0007669"/>
    <property type="project" value="UniProtKB-SubCell"/>
</dbReference>
<dbReference type="STRING" id="945543.VIBR0546_06617"/>
<evidence type="ECO:0000256" key="9">
    <source>
        <dbReference type="ARBA" id="ARBA00022801"/>
    </source>
</evidence>
<evidence type="ECO:0000256" key="5">
    <source>
        <dbReference type="ARBA" id="ARBA00021843"/>
    </source>
</evidence>
<dbReference type="EC" id="3.4.11.5" evidence="4 11"/>
<dbReference type="eggNOG" id="COG0596">
    <property type="taxonomic scope" value="Bacteria"/>
</dbReference>
<dbReference type="InterPro" id="IPR002410">
    <property type="entry name" value="Peptidase_S33"/>
</dbReference>
<evidence type="ECO:0000256" key="3">
    <source>
        <dbReference type="ARBA" id="ARBA00010088"/>
    </source>
</evidence>
<feature type="active site" description="Nucleophile" evidence="12">
    <location>
        <position position="120"/>
    </location>
</feature>
<keyword evidence="8 11" id="KW-0645">Protease</keyword>
<keyword evidence="16" id="KW-1185">Reference proteome</keyword>
<evidence type="ECO:0000313" key="16">
    <source>
        <dbReference type="Proteomes" id="UP000004371"/>
    </source>
</evidence>
<comment type="similarity">
    <text evidence="3 11 13">Belongs to the peptidase S33 family.</text>
</comment>
<dbReference type="PANTHER" id="PTHR43722:SF1">
    <property type="entry name" value="PROLINE IMINOPEPTIDASE"/>
    <property type="match status" value="1"/>
</dbReference>
<evidence type="ECO:0000256" key="1">
    <source>
        <dbReference type="ARBA" id="ARBA00001585"/>
    </source>
</evidence>
<dbReference type="InterPro" id="IPR005944">
    <property type="entry name" value="Pro_iminopeptidase"/>
</dbReference>
<evidence type="ECO:0000256" key="11">
    <source>
        <dbReference type="PIRNR" id="PIRNR006431"/>
    </source>
</evidence>
<comment type="caution">
    <text evidence="15">The sequence shown here is derived from an EMBL/GenBank/DDBJ whole genome shotgun (WGS) entry which is preliminary data.</text>
</comment>
<dbReference type="GO" id="GO:0006508">
    <property type="term" value="P:proteolysis"/>
    <property type="evidence" value="ECO:0007669"/>
    <property type="project" value="UniProtKB-KW"/>
</dbReference>
<evidence type="ECO:0000256" key="8">
    <source>
        <dbReference type="ARBA" id="ARBA00022670"/>
    </source>
</evidence>
<dbReference type="MEROPS" id="S33.001"/>
<evidence type="ECO:0000313" key="15">
    <source>
        <dbReference type="EMBL" id="EGA64146.1"/>
    </source>
</evidence>
<comment type="catalytic activity">
    <reaction evidence="1 11 13">
        <text>Release of N-terminal proline from a peptide.</text>
        <dbReference type="EC" id="3.4.11.5"/>
    </reaction>
</comment>